<dbReference type="OrthoDB" id="1716816at2759"/>
<dbReference type="PANTHER" id="PTHR43004">
    <property type="entry name" value="TRK SYSTEM POTASSIUM UPTAKE PROTEIN"/>
    <property type="match status" value="1"/>
</dbReference>
<dbReference type="PANTHER" id="PTHR43004:SF19">
    <property type="entry name" value="BINDING MONOOXYGENASE, PUTATIVE (JCVI)-RELATED"/>
    <property type="match status" value="1"/>
</dbReference>
<dbReference type="SUPFAM" id="SSF51905">
    <property type="entry name" value="FAD/NAD(P)-binding domain"/>
    <property type="match status" value="1"/>
</dbReference>
<dbReference type="RefSeq" id="XP_014542125.1">
    <property type="nucleotide sequence ID" value="XM_014686639.1"/>
</dbReference>
<evidence type="ECO:0000256" key="1">
    <source>
        <dbReference type="ARBA" id="ARBA00001974"/>
    </source>
</evidence>
<keyword evidence="6" id="KW-0503">Monooxygenase</keyword>
<reference evidence="6 7" key="1">
    <citation type="submission" date="2020-07" db="EMBL/GenBank/DDBJ databases">
        <title>Telomere length de novo assembly of all 7 chromosomes of the fungus, Metarhizium brunneum, using a novel assembly pipeline.</title>
        <authorList>
            <person name="Saud z."/>
            <person name="Kortsinoglou A."/>
            <person name="Kouvelis V.N."/>
            <person name="Butt T.M."/>
        </authorList>
    </citation>
    <scope>NUCLEOTIDE SEQUENCE [LARGE SCALE GENOMIC DNA]</scope>
    <source>
        <strain evidence="6 7">4556</strain>
    </source>
</reference>
<dbReference type="PRINTS" id="PR00420">
    <property type="entry name" value="RNGMNOXGNASE"/>
</dbReference>
<dbReference type="Gene3D" id="3.30.9.10">
    <property type="entry name" value="D-Amino Acid Oxidase, subunit A, domain 2"/>
    <property type="match status" value="1"/>
</dbReference>
<evidence type="ECO:0000256" key="3">
    <source>
        <dbReference type="ARBA" id="ARBA00022827"/>
    </source>
</evidence>
<evidence type="ECO:0000259" key="5">
    <source>
        <dbReference type="Pfam" id="PF01494"/>
    </source>
</evidence>
<sequence length="556" mass="60773">MRFIRVIRDGDVSVNEANDSAHANINTTHTALDAQQHNMPASSTSVLIVGAGPTGLVLALWLSKLGVKVRIIDKAEQAATSTRAVAVQARTLELYAQFDPALASTVVSQGRKAVGFNAWVHGRRAFHAPLAQIGEGMTPFPFVHIYSQHEHERVLTDRLRQDFGVSVEWHTELVDFEDQRGAGPVVARVNTARGTEEVIEANYIAGCDGSHSAVRKTLGISFPGGVYDQLFYVADIAGAGPAMDGQIHVCLDEADFLAIFPLAGPGRARLIGTIRHTSSAALRDLSFDHVGGRAVRQMKLQVSRVNWFSTYRLHHRVAERFRQGRAFLLGDAAHVHSPAGGQGMNTGIGDSINLAWKLAAVLAGDAEDVLLDTYQEERACFAHRLVSTTDRAFNVATAEGWFAQFVRTRIVPVLFPIMFSFRAVRRFMFRTVSQITLNYCGMTLSSGRVGKVQGGQRLPWVVVDGVGNYESLSSVAWQIHVYGTATDALTAWSNKHGLRLTSFSWTSGCASAGLTRDAVYVLRPDGYVAVAQTSVDVDAIERYFDRHQIRLSSLGR</sequence>
<evidence type="ECO:0000256" key="2">
    <source>
        <dbReference type="ARBA" id="ARBA00022630"/>
    </source>
</evidence>
<proteinExistence type="predicted"/>
<evidence type="ECO:0000313" key="6">
    <source>
        <dbReference type="EMBL" id="QLI63486.1"/>
    </source>
</evidence>
<dbReference type="GO" id="GO:0071949">
    <property type="term" value="F:FAD binding"/>
    <property type="evidence" value="ECO:0007669"/>
    <property type="project" value="InterPro"/>
</dbReference>
<dbReference type="Gene3D" id="3.50.50.60">
    <property type="entry name" value="FAD/NAD(P)-binding domain"/>
    <property type="match status" value="1"/>
</dbReference>
<evidence type="ECO:0000256" key="4">
    <source>
        <dbReference type="ARBA" id="ARBA00023002"/>
    </source>
</evidence>
<keyword evidence="2" id="KW-0285">Flavoprotein</keyword>
<dbReference type="InterPro" id="IPR036188">
    <property type="entry name" value="FAD/NAD-bd_sf"/>
</dbReference>
<dbReference type="InterPro" id="IPR050641">
    <property type="entry name" value="RIFMO-like"/>
</dbReference>
<dbReference type="KEGG" id="mbrn:26245156"/>
<feature type="domain" description="FAD-binding" evidence="5">
    <location>
        <begin position="44"/>
        <end position="387"/>
    </location>
</feature>
<dbReference type="GO" id="GO:0016709">
    <property type="term" value="F:oxidoreductase activity, acting on paired donors, with incorporation or reduction of molecular oxygen, NAD(P)H as one donor, and incorporation of one atom of oxygen"/>
    <property type="evidence" value="ECO:0007669"/>
    <property type="project" value="UniProtKB-ARBA"/>
</dbReference>
<dbReference type="InterPro" id="IPR002938">
    <property type="entry name" value="FAD-bd"/>
</dbReference>
<keyword evidence="4" id="KW-0560">Oxidoreductase</keyword>
<dbReference type="Proteomes" id="UP000510686">
    <property type="component" value="Chromosome 1"/>
</dbReference>
<protein>
    <submittedName>
        <fullName evidence="6">6-methylpretetramide 4-monooxygenase</fullName>
    </submittedName>
</protein>
<organism evidence="6 7">
    <name type="scientific">Metarhizium brunneum</name>
    <dbReference type="NCBI Taxonomy" id="500148"/>
    <lineage>
        <taxon>Eukaryota</taxon>
        <taxon>Fungi</taxon>
        <taxon>Dikarya</taxon>
        <taxon>Ascomycota</taxon>
        <taxon>Pezizomycotina</taxon>
        <taxon>Sordariomycetes</taxon>
        <taxon>Hypocreomycetidae</taxon>
        <taxon>Hypocreales</taxon>
        <taxon>Clavicipitaceae</taxon>
        <taxon>Metarhizium</taxon>
    </lineage>
</organism>
<keyword evidence="3" id="KW-0274">FAD</keyword>
<name>A0A7D5YXR5_9HYPO</name>
<gene>
    <name evidence="6" type="primary">oxyL</name>
    <name evidence="6" type="ORF">G6M90_00g004780</name>
</gene>
<dbReference type="Pfam" id="PF01494">
    <property type="entry name" value="FAD_binding_3"/>
    <property type="match status" value="1"/>
</dbReference>
<dbReference type="GeneID" id="26245156"/>
<evidence type="ECO:0000313" key="7">
    <source>
        <dbReference type="Proteomes" id="UP000510686"/>
    </source>
</evidence>
<dbReference type="AlphaFoldDB" id="A0A7D5YXR5"/>
<comment type="cofactor">
    <cofactor evidence="1">
        <name>FAD</name>
        <dbReference type="ChEBI" id="CHEBI:57692"/>
    </cofactor>
</comment>
<accession>A0A7D5YXR5</accession>
<keyword evidence="7" id="KW-1185">Reference proteome</keyword>
<dbReference type="EMBL" id="CP058932">
    <property type="protein sequence ID" value="QLI63486.1"/>
    <property type="molecule type" value="Genomic_DNA"/>
</dbReference>